<reference evidence="5 6" key="1">
    <citation type="submission" date="2016-10" db="EMBL/GenBank/DDBJ databases">
        <authorList>
            <person name="de Groot N.N."/>
        </authorList>
    </citation>
    <scope>NUCLEOTIDE SEQUENCE [LARGE SCALE GENOMIC DNA]</scope>
    <source>
        <strain evidence="5 6">ATCC 43154</strain>
    </source>
</reference>
<keyword evidence="4" id="KW-0732">Signal</keyword>
<dbReference type="Proteomes" id="UP000199470">
    <property type="component" value="Unassembled WGS sequence"/>
</dbReference>
<keyword evidence="2" id="KW-0472">Membrane</keyword>
<protein>
    <submittedName>
        <fullName evidence="5">Exopolysaccharide biosynthesis operon protein EpsL</fullName>
    </submittedName>
</protein>
<dbReference type="AlphaFoldDB" id="A0A1I4KZX5"/>
<name>A0A1I4KZX5_9BURK</name>
<keyword evidence="3" id="KW-0998">Cell outer membrane</keyword>
<evidence type="ECO:0000256" key="4">
    <source>
        <dbReference type="SAM" id="SignalP"/>
    </source>
</evidence>
<feature type="signal peptide" evidence="4">
    <location>
        <begin position="1"/>
        <end position="41"/>
    </location>
</feature>
<proteinExistence type="predicted"/>
<dbReference type="Pfam" id="PF10082">
    <property type="entry name" value="BBP2_2"/>
    <property type="match status" value="1"/>
</dbReference>
<feature type="chain" id="PRO_5011733632" evidence="4">
    <location>
        <begin position="42"/>
        <end position="416"/>
    </location>
</feature>
<dbReference type="InterPro" id="IPR017465">
    <property type="entry name" value="EpsL_proteobac"/>
</dbReference>
<dbReference type="Gene3D" id="2.40.170.20">
    <property type="entry name" value="TonB-dependent receptor, beta-barrel domain"/>
    <property type="match status" value="1"/>
</dbReference>
<dbReference type="OrthoDB" id="8576304at2"/>
<comment type="subcellular location">
    <subcellularLocation>
        <location evidence="1">Cell outer membrane</location>
    </subcellularLocation>
</comment>
<evidence type="ECO:0000256" key="1">
    <source>
        <dbReference type="ARBA" id="ARBA00004442"/>
    </source>
</evidence>
<dbReference type="EMBL" id="FOTW01000008">
    <property type="protein sequence ID" value="SFL84133.1"/>
    <property type="molecule type" value="Genomic_DNA"/>
</dbReference>
<dbReference type="SUPFAM" id="SSF56935">
    <property type="entry name" value="Porins"/>
    <property type="match status" value="1"/>
</dbReference>
<sequence length="416" mass="45737">MLSSKLKKDSGRNQFAVKRPLSSFQPLALLLATAVSLPASAALSDTIHPFVTLGYSYDDNLFRLPDEVAGFAGSRSDTMRQTAVGVSFERPLGRQILTGQAKLSNVKFSHYDQLDYNAKDFLAALEWHLGNHLSGNLGGKYVQTLTPFTDYHSNERNLRTQRREYVDGAWRFHPSWQLRGGFAQEKFSYDLPAQRYNDRSEDVANMGIDYLAPSGSRVGLQLRRLKGAYANLRSVGGVLVDDGYSQDELKADVNWRFSGTTQLQMLVGWARREHRFFTGRDASGANGRGSVEWRPLGKLAFTVAGWREFAAVESNLVSNSFNKGGSVAAAWDISAKLRADASLRRETRDFAKINGIAFSGSSEDSIRSANLGLTYAPLPTVQLNAGLFRESRSGSPLVGTGNYSANGGSFNVSAQF</sequence>
<dbReference type="InterPro" id="IPR036942">
    <property type="entry name" value="Beta-barrel_TonB_sf"/>
</dbReference>
<keyword evidence="6" id="KW-1185">Reference proteome</keyword>
<evidence type="ECO:0000256" key="2">
    <source>
        <dbReference type="ARBA" id="ARBA00023136"/>
    </source>
</evidence>
<dbReference type="STRING" id="758825.SAMN02982985_01736"/>
<evidence type="ECO:0000313" key="6">
    <source>
        <dbReference type="Proteomes" id="UP000199470"/>
    </source>
</evidence>
<dbReference type="NCBIfam" id="TIGR03014">
    <property type="entry name" value="EpsL"/>
    <property type="match status" value="1"/>
</dbReference>
<evidence type="ECO:0000256" key="3">
    <source>
        <dbReference type="ARBA" id="ARBA00023237"/>
    </source>
</evidence>
<accession>A0A1I4KZX5</accession>
<gene>
    <name evidence="5" type="ORF">SAMN02982985_01736</name>
</gene>
<dbReference type="InterPro" id="IPR018759">
    <property type="entry name" value="BBP2_2"/>
</dbReference>
<evidence type="ECO:0000313" key="5">
    <source>
        <dbReference type="EMBL" id="SFL84133.1"/>
    </source>
</evidence>
<organism evidence="5 6">
    <name type="scientific">Rugamonas rubra</name>
    <dbReference type="NCBI Taxonomy" id="758825"/>
    <lineage>
        <taxon>Bacteria</taxon>
        <taxon>Pseudomonadati</taxon>
        <taxon>Pseudomonadota</taxon>
        <taxon>Betaproteobacteria</taxon>
        <taxon>Burkholderiales</taxon>
        <taxon>Oxalobacteraceae</taxon>
        <taxon>Telluria group</taxon>
        <taxon>Rugamonas</taxon>
    </lineage>
</organism>
<dbReference type="GO" id="GO:0009279">
    <property type="term" value="C:cell outer membrane"/>
    <property type="evidence" value="ECO:0007669"/>
    <property type="project" value="UniProtKB-SubCell"/>
</dbReference>